<accession>A0ABS4KRC7</accession>
<dbReference type="SUPFAM" id="SSF57884">
    <property type="entry name" value="Ada DNA repair protein, N-terminal domain (N-Ada 10)"/>
    <property type="match status" value="1"/>
</dbReference>
<gene>
    <name evidence="3" type="ORF">J2Z42_001249</name>
</gene>
<feature type="transmembrane region" description="Helical" evidence="2">
    <location>
        <begin position="6"/>
        <end position="26"/>
    </location>
</feature>
<feature type="compositionally biased region" description="Low complexity" evidence="1">
    <location>
        <begin position="121"/>
        <end position="144"/>
    </location>
</feature>
<evidence type="ECO:0000256" key="1">
    <source>
        <dbReference type="SAM" id="MobiDB-lite"/>
    </source>
</evidence>
<organism evidence="3 4">
    <name type="scientific">Clostridium algifaecis</name>
    <dbReference type="NCBI Taxonomy" id="1472040"/>
    <lineage>
        <taxon>Bacteria</taxon>
        <taxon>Bacillati</taxon>
        <taxon>Bacillota</taxon>
        <taxon>Clostridia</taxon>
        <taxon>Eubacteriales</taxon>
        <taxon>Clostridiaceae</taxon>
        <taxon>Clostridium</taxon>
    </lineage>
</organism>
<dbReference type="Gene3D" id="3.40.10.10">
    <property type="entry name" value="DNA Methylphosphotriester Repair Domain"/>
    <property type="match status" value="1"/>
</dbReference>
<keyword evidence="2" id="KW-1133">Transmembrane helix</keyword>
<sequence length="206" mass="23043">MWILYSIGIVFLIMFLKSIILKPILFKEKWAAGIMYGMPAILCLLLSFLLIYSDYNSEQTYFKEQSNRYDASSWQPPRVSGTETPINPKSVTYISIPIPQSKNLQDGLIALQNDLNALESNTNVSGNGTTQTSTTTATSATTNNDPKKQSYIDDNGKAAIIGDTDSKIYHLPGDPYYAKEMQKLSNNVYFRTPEEAEAAGYRAIKR</sequence>
<evidence type="ECO:0000313" key="4">
    <source>
        <dbReference type="Proteomes" id="UP001519307"/>
    </source>
</evidence>
<keyword evidence="2" id="KW-0472">Membrane</keyword>
<evidence type="ECO:0000313" key="3">
    <source>
        <dbReference type="EMBL" id="MBP2032577.1"/>
    </source>
</evidence>
<reference evidence="3 4" key="1">
    <citation type="submission" date="2021-03" db="EMBL/GenBank/DDBJ databases">
        <title>Genomic Encyclopedia of Type Strains, Phase IV (KMG-IV): sequencing the most valuable type-strain genomes for metagenomic binning, comparative biology and taxonomic classification.</title>
        <authorList>
            <person name="Goeker M."/>
        </authorList>
    </citation>
    <scope>NUCLEOTIDE SEQUENCE [LARGE SCALE GENOMIC DNA]</scope>
    <source>
        <strain evidence="3 4">DSM 28783</strain>
    </source>
</reference>
<evidence type="ECO:0000256" key="2">
    <source>
        <dbReference type="SAM" id="Phobius"/>
    </source>
</evidence>
<keyword evidence="2" id="KW-0812">Transmembrane</keyword>
<comment type="caution">
    <text evidence="3">The sequence shown here is derived from an EMBL/GenBank/DDBJ whole genome shotgun (WGS) entry which is preliminary data.</text>
</comment>
<feature type="transmembrane region" description="Helical" evidence="2">
    <location>
        <begin position="33"/>
        <end position="52"/>
    </location>
</feature>
<evidence type="ECO:0008006" key="5">
    <source>
        <dbReference type="Google" id="ProtNLM"/>
    </source>
</evidence>
<proteinExistence type="predicted"/>
<protein>
    <recommendedName>
        <fullName evidence="5">DNA-entry nuclease</fullName>
    </recommendedName>
</protein>
<dbReference type="InterPro" id="IPR035451">
    <property type="entry name" value="Ada-like_dom_sf"/>
</dbReference>
<name>A0ABS4KRC7_9CLOT</name>
<feature type="region of interest" description="Disordered" evidence="1">
    <location>
        <begin position="121"/>
        <end position="152"/>
    </location>
</feature>
<dbReference type="RefSeq" id="WP_209701759.1">
    <property type="nucleotide sequence ID" value="NZ_JAGGLM010000005.1"/>
</dbReference>
<dbReference type="EMBL" id="JAGGLM010000005">
    <property type="protein sequence ID" value="MBP2032577.1"/>
    <property type="molecule type" value="Genomic_DNA"/>
</dbReference>
<dbReference type="Proteomes" id="UP001519307">
    <property type="component" value="Unassembled WGS sequence"/>
</dbReference>
<keyword evidence="4" id="KW-1185">Reference proteome</keyword>